<keyword evidence="2" id="KW-0255">Endonuclease</keyword>
<keyword evidence="2" id="KW-0378">Hydrolase</keyword>
<gene>
    <name evidence="2" type="primary">smrA</name>
    <name evidence="3" type="ORF">G0E14_09000</name>
    <name evidence="4" type="ORF">G4H56_000024</name>
    <name evidence="5" type="ORF">G4X28_003757</name>
    <name evidence="2" type="ORF">GBZ49_18840</name>
</gene>
<dbReference type="InterPro" id="IPR047688">
    <property type="entry name" value="Endonuc_SmrA"/>
</dbReference>
<organism evidence="2">
    <name type="scientific">Salmonella derby</name>
    <dbReference type="NCBI Taxonomy" id="28144"/>
    <lineage>
        <taxon>Bacteria</taxon>
        <taxon>Pseudomonadati</taxon>
        <taxon>Pseudomonadota</taxon>
        <taxon>Gammaproteobacteria</taxon>
        <taxon>Enterobacterales</taxon>
        <taxon>Enterobacteriaceae</taxon>
        <taxon>Salmonella</taxon>
    </lineage>
</organism>
<dbReference type="NCBIfam" id="NF033154">
    <property type="entry name" value="endonuc_SmrA"/>
    <property type="match status" value="1"/>
</dbReference>
<dbReference type="SMART" id="SM00463">
    <property type="entry name" value="SMR"/>
    <property type="match status" value="1"/>
</dbReference>
<dbReference type="EMBL" id="DAAMKF010000009">
    <property type="protein sequence ID" value="HAC6992918.1"/>
    <property type="molecule type" value="Genomic_DNA"/>
</dbReference>
<protein>
    <submittedName>
        <fullName evidence="2">DNA endonuclease SmrA</fullName>
    </submittedName>
</protein>
<keyword evidence="2" id="KW-0540">Nuclease</keyword>
<dbReference type="AlphaFoldDB" id="A0A6Y3BCS4"/>
<proteinExistence type="predicted"/>
<name>A0A6Y3BCS4_SALDE</name>
<dbReference type="SUPFAM" id="SSF160443">
    <property type="entry name" value="SMR domain-like"/>
    <property type="match status" value="1"/>
</dbReference>
<comment type="caution">
    <text evidence="2">The sequence shown here is derived from an EMBL/GenBank/DDBJ whole genome shotgun (WGS) entry which is preliminary data.</text>
</comment>
<dbReference type="Gene3D" id="3.30.1370.110">
    <property type="match status" value="1"/>
</dbReference>
<dbReference type="EMBL" id="DAAGWJ010000094">
    <property type="protein sequence ID" value="HAB4829125.1"/>
    <property type="molecule type" value="Genomic_DNA"/>
</dbReference>
<evidence type="ECO:0000313" key="4">
    <source>
        <dbReference type="EMBL" id="HAE5445424.1"/>
    </source>
</evidence>
<dbReference type="InterPro" id="IPR002625">
    <property type="entry name" value="Smr_dom"/>
</dbReference>
<dbReference type="PANTHER" id="PTHR35562">
    <property type="entry name" value="DNA ENDONUCLEASE SMRA-RELATED"/>
    <property type="match status" value="1"/>
</dbReference>
<dbReference type="GO" id="GO:0004520">
    <property type="term" value="F:DNA endonuclease activity"/>
    <property type="evidence" value="ECO:0007669"/>
    <property type="project" value="TreeGrafter"/>
</dbReference>
<reference evidence="2" key="2">
    <citation type="submission" date="2019-10" db="EMBL/GenBank/DDBJ databases">
        <authorList>
            <consortium name="NCBI Pathogen Detection Project"/>
        </authorList>
    </citation>
    <scope>NUCLEOTIDE SEQUENCE</scope>
    <source>
        <strain evidence="2">Salmonella enterica</strain>
    </source>
</reference>
<evidence type="ECO:0000313" key="2">
    <source>
        <dbReference type="EMBL" id="HAB4829125.1"/>
    </source>
</evidence>
<dbReference type="EMBL" id="DAASGR010000001">
    <property type="protein sequence ID" value="HAE5445424.1"/>
    <property type="molecule type" value="Genomic_DNA"/>
</dbReference>
<dbReference type="EMBL" id="DAATPT010000034">
    <property type="protein sequence ID" value="HAE9589751.1"/>
    <property type="molecule type" value="Genomic_DNA"/>
</dbReference>
<feature type="domain" description="Smr" evidence="1">
    <location>
        <begin position="88"/>
        <end position="168"/>
    </location>
</feature>
<accession>A0A6Y3BCS4</accession>
<dbReference type="InterPro" id="IPR036063">
    <property type="entry name" value="Smr_dom_sf"/>
</dbReference>
<sequence>MNLDDKALFLDAMEDVQPLKRHTDVHWQPTRNLKTPQRIDTLQLDNFLTTGFLDILPLNEPLKFRREGLQQGVIDKLRSGKYPQQASLNLLRQPVETCRKMLFRFILEAQKEGLRNVLIIHGKGREAKSHANIVRSYVARWLTEFEDVQAYCSALPHHGGGACYVALRKTVQAKQDNWERHAKRSR</sequence>
<evidence type="ECO:0000259" key="1">
    <source>
        <dbReference type="PROSITE" id="PS50828"/>
    </source>
</evidence>
<evidence type="ECO:0000313" key="3">
    <source>
        <dbReference type="EMBL" id="HAC6992918.1"/>
    </source>
</evidence>
<evidence type="ECO:0000313" key="5">
    <source>
        <dbReference type="EMBL" id="HAE9589751.1"/>
    </source>
</evidence>
<dbReference type="PROSITE" id="PS50828">
    <property type="entry name" value="SMR"/>
    <property type="match status" value="1"/>
</dbReference>
<dbReference type="PANTHER" id="PTHR35562:SF2">
    <property type="entry name" value="DNA ENDONUCLEASE SMRA-RELATED"/>
    <property type="match status" value="1"/>
</dbReference>
<reference evidence="2" key="1">
    <citation type="journal article" date="2018" name="Genome Biol.">
        <title>SKESA: strategic k-mer extension for scrupulous assemblies.</title>
        <authorList>
            <person name="Souvorov A."/>
            <person name="Agarwala R."/>
            <person name="Lipman D.J."/>
        </authorList>
    </citation>
    <scope>NUCLEOTIDE SEQUENCE</scope>
    <source>
        <strain evidence="2">Salmonella enterica</strain>
    </source>
</reference>
<dbReference type="Pfam" id="PF01713">
    <property type="entry name" value="Smr"/>
    <property type="match status" value="1"/>
</dbReference>